<keyword evidence="3 6" id="KW-0812">Transmembrane</keyword>
<evidence type="ECO:0000256" key="5">
    <source>
        <dbReference type="ARBA" id="ARBA00023136"/>
    </source>
</evidence>
<dbReference type="RefSeq" id="XP_030370391.1">
    <property type="nucleotide sequence ID" value="XM_030514531.1"/>
</dbReference>
<feature type="transmembrane region" description="Helical" evidence="6">
    <location>
        <begin position="135"/>
        <end position="157"/>
    </location>
</feature>
<feature type="transmembrane region" description="Helical" evidence="6">
    <location>
        <begin position="349"/>
        <end position="369"/>
    </location>
</feature>
<comment type="subcellular location">
    <subcellularLocation>
        <location evidence="1 6">Cell membrane</location>
        <topology evidence="1 6">Multi-pass membrane protein</topology>
    </subcellularLocation>
</comment>
<evidence type="ECO:0000256" key="3">
    <source>
        <dbReference type="ARBA" id="ARBA00022692"/>
    </source>
</evidence>
<comment type="similarity">
    <text evidence="6">Belongs to the insect chemoreceptor superfamily. Gustatory receptor (GR) family.</text>
</comment>
<dbReference type="GO" id="GO:0005886">
    <property type="term" value="C:plasma membrane"/>
    <property type="evidence" value="ECO:0007669"/>
    <property type="project" value="UniProtKB-SubCell"/>
</dbReference>
<dbReference type="InterPro" id="IPR013604">
    <property type="entry name" value="7TM_chemorcpt"/>
</dbReference>
<feature type="transmembrane region" description="Helical" evidence="6">
    <location>
        <begin position="46"/>
        <end position="66"/>
    </location>
</feature>
<feature type="transmembrane region" description="Helical" evidence="6">
    <location>
        <begin position="274"/>
        <end position="295"/>
    </location>
</feature>
<evidence type="ECO:0000256" key="2">
    <source>
        <dbReference type="ARBA" id="ARBA00022475"/>
    </source>
</evidence>
<gene>
    <name evidence="8" type="primary">LOC115621011</name>
</gene>
<dbReference type="AlphaFoldDB" id="A0A6J2T0H4"/>
<organism evidence="7 8">
    <name type="scientific">Drosophila lebanonensis</name>
    <name type="common">Fruit fly</name>
    <name type="synonym">Scaptodrosophila lebanonensis</name>
    <dbReference type="NCBI Taxonomy" id="7225"/>
    <lineage>
        <taxon>Eukaryota</taxon>
        <taxon>Metazoa</taxon>
        <taxon>Ecdysozoa</taxon>
        <taxon>Arthropoda</taxon>
        <taxon>Hexapoda</taxon>
        <taxon>Insecta</taxon>
        <taxon>Pterygota</taxon>
        <taxon>Neoptera</taxon>
        <taxon>Endopterygota</taxon>
        <taxon>Diptera</taxon>
        <taxon>Brachycera</taxon>
        <taxon>Muscomorpha</taxon>
        <taxon>Ephydroidea</taxon>
        <taxon>Drosophilidae</taxon>
        <taxon>Scaptodrosophila</taxon>
    </lineage>
</organism>
<dbReference type="CTD" id="42007"/>
<evidence type="ECO:0000256" key="1">
    <source>
        <dbReference type="ARBA" id="ARBA00004651"/>
    </source>
</evidence>
<feature type="transmembrane region" description="Helical" evidence="6">
    <location>
        <begin position="325"/>
        <end position="343"/>
    </location>
</feature>
<accession>A0A6J2T0H4</accession>
<sequence length="374" mass="43762">MLPWLHAPVQRFGTLSLCLLLWLWQLVDLAPLTYCRRHGVYRSHRLITSGALFKLVGLWIVAPLLFRLTMALYGTTNVAHSDLFTTIAELTMASDMIISLVLLGAHIWRRRHLAKLLNGVVRLELHRQGLRRPQLLLLLWAKLLLSSYELLCNVPFLRRHARLLAWWRLLAYAAQQYVQHLSTVYTNGIFALLLLMLTGLGRLEQDWQQYEGDRSERRRLLRRERQLLKLCETFVQCFQLGIFLVLIGHFLNILANMYAMLDYFVSQHGVPLTMSNYCLFVTIELYALVLVAYMCQARHARLRDRCLEQCYVPERMSKQQAMQRTPLFLLPTSTFQFSILGLFVLDNEFWLFLVSYAADFIVIILQFTLTNIKR</sequence>
<keyword evidence="6" id="KW-0807">Transducer</keyword>
<keyword evidence="2 6" id="KW-1003">Cell membrane</keyword>
<comment type="caution">
    <text evidence="6">Lacks conserved residue(s) required for the propagation of feature annotation.</text>
</comment>
<keyword evidence="6 8" id="KW-0675">Receptor</keyword>
<dbReference type="GeneID" id="115621011"/>
<feature type="transmembrane region" description="Helical" evidence="6">
    <location>
        <begin position="227"/>
        <end position="254"/>
    </location>
</feature>
<dbReference type="OrthoDB" id="8039669at2759"/>
<proteinExistence type="inferred from homology"/>
<dbReference type="Proteomes" id="UP000504634">
    <property type="component" value="Unplaced"/>
</dbReference>
<protein>
    <recommendedName>
        <fullName evidence="6">Gustatory receptor</fullName>
    </recommendedName>
</protein>
<feature type="transmembrane region" description="Helical" evidence="6">
    <location>
        <begin position="86"/>
        <end position="108"/>
    </location>
</feature>
<evidence type="ECO:0000313" key="7">
    <source>
        <dbReference type="Proteomes" id="UP000504634"/>
    </source>
</evidence>
<dbReference type="Pfam" id="PF08395">
    <property type="entry name" value="7tm_7"/>
    <property type="match status" value="1"/>
</dbReference>
<evidence type="ECO:0000256" key="4">
    <source>
        <dbReference type="ARBA" id="ARBA00022989"/>
    </source>
</evidence>
<dbReference type="GO" id="GO:0007165">
    <property type="term" value="P:signal transduction"/>
    <property type="evidence" value="ECO:0007669"/>
    <property type="project" value="UniProtKB-KW"/>
</dbReference>
<keyword evidence="7" id="KW-1185">Reference proteome</keyword>
<keyword evidence="5 6" id="KW-0472">Membrane</keyword>
<feature type="transmembrane region" description="Helical" evidence="6">
    <location>
        <begin position="177"/>
        <end position="200"/>
    </location>
</feature>
<keyword evidence="4 6" id="KW-1133">Transmembrane helix</keyword>
<comment type="function">
    <text evidence="6">Gustatory receptor which mediates acceptance or avoidance behavior, depending on its substrates.</text>
</comment>
<evidence type="ECO:0000256" key="6">
    <source>
        <dbReference type="RuleBase" id="RU363108"/>
    </source>
</evidence>
<evidence type="ECO:0000313" key="8">
    <source>
        <dbReference type="RefSeq" id="XP_030370391.1"/>
    </source>
</evidence>
<name>A0A6J2T0H4_DROLE</name>
<feature type="transmembrane region" description="Helical" evidence="6">
    <location>
        <begin position="12"/>
        <end position="34"/>
    </location>
</feature>
<reference evidence="8" key="1">
    <citation type="submission" date="2025-08" db="UniProtKB">
        <authorList>
            <consortium name="RefSeq"/>
        </authorList>
    </citation>
    <scope>IDENTIFICATION</scope>
    <source>
        <strain evidence="8">11010-0011.00</strain>
        <tissue evidence="8">Whole body</tissue>
    </source>
</reference>
<dbReference type="GO" id="GO:0050909">
    <property type="term" value="P:sensory perception of taste"/>
    <property type="evidence" value="ECO:0007669"/>
    <property type="project" value="InterPro"/>
</dbReference>